<dbReference type="InterPro" id="IPR016155">
    <property type="entry name" value="Mopterin_synth/thiamin_S_b"/>
</dbReference>
<reference evidence="2" key="1">
    <citation type="submission" date="2024-06" db="EMBL/GenBank/DDBJ databases">
        <title>Hwangdonia haimaensis gen. nov., sp. nov., a member of the family Flavobacteriaceae isolated from the haima cold seep.</title>
        <authorList>
            <person name="Li J."/>
        </authorList>
    </citation>
    <scope>NUCLEOTIDE SEQUENCE [LARGE SCALE GENOMIC DNA]</scope>
    <source>
        <strain evidence="2">SCSIO 19198</strain>
    </source>
</reference>
<protein>
    <submittedName>
        <fullName evidence="1">MoaD/ThiS family protein</fullName>
    </submittedName>
</protein>
<dbReference type="RefSeq" id="WP_316982796.1">
    <property type="nucleotide sequence ID" value="NZ_CP136521.1"/>
</dbReference>
<proteinExistence type="predicted"/>
<dbReference type="Proteomes" id="UP001302486">
    <property type="component" value="Chromosome"/>
</dbReference>
<dbReference type="InterPro" id="IPR003749">
    <property type="entry name" value="ThiS/MoaD-like"/>
</dbReference>
<gene>
    <name evidence="1" type="ORF">RNZ46_14035</name>
</gene>
<keyword evidence="2" id="KW-1185">Reference proteome</keyword>
<dbReference type="AlphaFoldDB" id="A0AA97HQV0"/>
<dbReference type="EMBL" id="CP136521">
    <property type="protein sequence ID" value="WOD43108.1"/>
    <property type="molecule type" value="Genomic_DNA"/>
</dbReference>
<evidence type="ECO:0000313" key="1">
    <source>
        <dbReference type="EMBL" id="WOD43108.1"/>
    </source>
</evidence>
<dbReference type="KEGG" id="hws:RNZ46_14035"/>
<sequence>MYLTIKYFGQIAEVTQKEEESLEFSGQQISELLNMLYSKYKALKNKDFQVAHNQELVSVETQITGNEIALLPPFAGG</sequence>
<organism evidence="1 2">
    <name type="scientific">Hwangdonia lutea</name>
    <dbReference type="NCBI Taxonomy" id="3075823"/>
    <lineage>
        <taxon>Bacteria</taxon>
        <taxon>Pseudomonadati</taxon>
        <taxon>Bacteroidota</taxon>
        <taxon>Flavobacteriia</taxon>
        <taxon>Flavobacteriales</taxon>
        <taxon>Flavobacteriaceae</taxon>
        <taxon>Hwangdonia</taxon>
    </lineage>
</organism>
<dbReference type="InterPro" id="IPR012675">
    <property type="entry name" value="Beta-grasp_dom_sf"/>
</dbReference>
<dbReference type="CDD" id="cd00754">
    <property type="entry name" value="Ubl_MoaD"/>
    <property type="match status" value="1"/>
</dbReference>
<dbReference type="SUPFAM" id="SSF54285">
    <property type="entry name" value="MoaD/ThiS"/>
    <property type="match status" value="1"/>
</dbReference>
<name>A0AA97HQV0_9FLAO</name>
<dbReference type="Pfam" id="PF02597">
    <property type="entry name" value="ThiS"/>
    <property type="match status" value="1"/>
</dbReference>
<dbReference type="Gene3D" id="3.10.20.30">
    <property type="match status" value="1"/>
</dbReference>
<accession>A0AA97HQV0</accession>
<evidence type="ECO:0000313" key="2">
    <source>
        <dbReference type="Proteomes" id="UP001302486"/>
    </source>
</evidence>